<feature type="domain" description="Aminoglycoside phosphotransferase" evidence="1">
    <location>
        <begin position="39"/>
        <end position="114"/>
    </location>
</feature>
<organism evidence="2 3">
    <name type="scientific">Peredibacter starrii</name>
    <dbReference type="NCBI Taxonomy" id="28202"/>
    <lineage>
        <taxon>Bacteria</taxon>
        <taxon>Pseudomonadati</taxon>
        <taxon>Bdellovibrionota</taxon>
        <taxon>Bacteriovoracia</taxon>
        <taxon>Bacteriovoracales</taxon>
        <taxon>Bacteriovoracaceae</taxon>
        <taxon>Peredibacter</taxon>
    </lineage>
</organism>
<dbReference type="InterPro" id="IPR011009">
    <property type="entry name" value="Kinase-like_dom_sf"/>
</dbReference>
<name>A0AAX4HST9_9BACT</name>
<dbReference type="SUPFAM" id="SSF56112">
    <property type="entry name" value="Protein kinase-like (PK-like)"/>
    <property type="match status" value="1"/>
</dbReference>
<dbReference type="RefSeq" id="WP_321398268.1">
    <property type="nucleotide sequence ID" value="NZ_CP139487.1"/>
</dbReference>
<dbReference type="Gene3D" id="3.90.1200.10">
    <property type="match status" value="1"/>
</dbReference>
<dbReference type="Pfam" id="PF01636">
    <property type="entry name" value="APH"/>
    <property type="match status" value="1"/>
</dbReference>
<evidence type="ECO:0000313" key="2">
    <source>
        <dbReference type="EMBL" id="WPU66248.1"/>
    </source>
</evidence>
<reference evidence="2 3" key="1">
    <citation type="submission" date="2023-11" db="EMBL/GenBank/DDBJ databases">
        <title>Peredibacter starrii A3.12.</title>
        <authorList>
            <person name="Mitchell R.J."/>
        </authorList>
    </citation>
    <scope>NUCLEOTIDE SEQUENCE [LARGE SCALE GENOMIC DNA]</scope>
    <source>
        <strain evidence="2 3">A3.12</strain>
    </source>
</reference>
<protein>
    <submittedName>
        <fullName evidence="2">DUF2252 family protein</fullName>
    </submittedName>
</protein>
<dbReference type="AlphaFoldDB" id="A0AAX4HST9"/>
<proteinExistence type="predicted"/>
<dbReference type="Proteomes" id="UP001324634">
    <property type="component" value="Chromosome"/>
</dbReference>
<evidence type="ECO:0000313" key="3">
    <source>
        <dbReference type="Proteomes" id="UP001324634"/>
    </source>
</evidence>
<accession>A0AAX4HST9</accession>
<dbReference type="KEGG" id="psti:SOO65_05765"/>
<keyword evidence="3" id="KW-1185">Reference proteome</keyword>
<dbReference type="InterPro" id="IPR002575">
    <property type="entry name" value="Aminoglycoside_PTrfase"/>
</dbReference>
<sequence length="369" mass="43764">MDEYLRRSHVFQKRLGNEPLSRREARYLLFRIACPLMQAKLPRFLDLNKVPTTFIHGNPHVDNYVRTFKGSAMLDFDRSRMGPYCWDIIRFLSALSLRREEMDGFLDNKVVEYFIDAYITHFMHPDIPHKQLKMLKGVEPEKWQMTTKDYLRSNKRWAKKMRENAISPRNDQVMNLLNTFLDSRNDSALMNEYFISEVGLTPGSLGKKHYIYTLMPKNPDSHQDAIMLDIKEVYQEKNNKFFFSPVSHHGLRMIEASKIFADGMEERLGFCTFQNKQFWGRQVPSFAVKVKKFLDKEELCDFAYSVGSELGKGHRKGLQDPKMAELIEKDFQANFDKYYKISKLFTYELSIAFDTMMRKIKLYQDYRSW</sequence>
<dbReference type="InterPro" id="IPR018721">
    <property type="entry name" value="DUF2252"/>
</dbReference>
<dbReference type="Pfam" id="PF10009">
    <property type="entry name" value="DUF2252"/>
    <property type="match status" value="1"/>
</dbReference>
<dbReference type="EMBL" id="CP139487">
    <property type="protein sequence ID" value="WPU66248.1"/>
    <property type="molecule type" value="Genomic_DNA"/>
</dbReference>
<evidence type="ECO:0000259" key="1">
    <source>
        <dbReference type="Pfam" id="PF01636"/>
    </source>
</evidence>
<gene>
    <name evidence="2" type="ORF">SOO65_05765</name>
</gene>